<accession>A0AAD4Q9R6</accession>
<dbReference type="Pfam" id="PF03372">
    <property type="entry name" value="Exo_endo_phos"/>
    <property type="match status" value="1"/>
</dbReference>
<protein>
    <submittedName>
        <fullName evidence="12">Endonuclease/exonuclease/phosphatase</fullName>
    </submittedName>
</protein>
<evidence type="ECO:0000256" key="7">
    <source>
        <dbReference type="ARBA" id="ARBA00022801"/>
    </source>
</evidence>
<dbReference type="GO" id="GO:0005737">
    <property type="term" value="C:cytoplasm"/>
    <property type="evidence" value="ECO:0007669"/>
    <property type="project" value="TreeGrafter"/>
</dbReference>
<organism evidence="12 13">
    <name type="scientific">Lactarius akahatsu</name>
    <dbReference type="NCBI Taxonomy" id="416441"/>
    <lineage>
        <taxon>Eukaryota</taxon>
        <taxon>Fungi</taxon>
        <taxon>Dikarya</taxon>
        <taxon>Basidiomycota</taxon>
        <taxon>Agaricomycotina</taxon>
        <taxon>Agaricomycetes</taxon>
        <taxon>Russulales</taxon>
        <taxon>Russulaceae</taxon>
        <taxon>Lactarius</taxon>
    </lineage>
</organism>
<dbReference type="Gene3D" id="3.60.10.10">
    <property type="entry name" value="Endonuclease/exonuclease/phosphatase"/>
    <property type="match status" value="1"/>
</dbReference>
<evidence type="ECO:0000256" key="6">
    <source>
        <dbReference type="ARBA" id="ARBA00022763"/>
    </source>
</evidence>
<keyword evidence="6" id="KW-0227">DNA damage</keyword>
<sequence>MFLNRLHRTLSAFDHATHHWAAIPLHNAHDPITQKRPSADTIGKQSLSLTSWNIQASQSGSVARSKLILDHILKGPKFSDIILLQEDDTSFKGLPFATMTFLSSQRFGSPLLAVEGEGGEKLMLDNVFRMELPSRYKRDALCVDIAAPAAPGAVLRLLNVHLDSLDSYIRRVLQMQVLAGVLREPRSSGGIIAGDFNAILPEDHRLVDKFELLDAWVALHGSMRPDGGATWGVGVELKGGLKAGRLDKVAMLGLKPDEIEVLQPGLIEPDRPWSDHCGLRCTFTI</sequence>
<keyword evidence="7" id="KW-0378">Hydrolase</keyword>
<evidence type="ECO:0000256" key="10">
    <source>
        <dbReference type="ARBA" id="ARBA00023242"/>
    </source>
</evidence>
<evidence type="ECO:0000256" key="8">
    <source>
        <dbReference type="ARBA" id="ARBA00022842"/>
    </source>
</evidence>
<dbReference type="GO" id="GO:0003697">
    <property type="term" value="F:single-stranded DNA binding"/>
    <property type="evidence" value="ECO:0007669"/>
    <property type="project" value="TreeGrafter"/>
</dbReference>
<evidence type="ECO:0000256" key="4">
    <source>
        <dbReference type="ARBA" id="ARBA00022722"/>
    </source>
</evidence>
<dbReference type="PANTHER" id="PTHR15822:SF4">
    <property type="entry name" value="TYROSYL-DNA PHOSPHODIESTERASE 2"/>
    <property type="match status" value="1"/>
</dbReference>
<evidence type="ECO:0000259" key="11">
    <source>
        <dbReference type="Pfam" id="PF03372"/>
    </source>
</evidence>
<keyword evidence="4" id="KW-0540">Nuclease</keyword>
<dbReference type="InterPro" id="IPR005135">
    <property type="entry name" value="Endo/exonuclease/phosphatase"/>
</dbReference>
<comment type="cofactor">
    <cofactor evidence="2">
        <name>Mg(2+)</name>
        <dbReference type="ChEBI" id="CHEBI:18420"/>
    </cofactor>
</comment>
<proteinExistence type="predicted"/>
<feature type="domain" description="Endonuclease/exonuclease/phosphatase" evidence="11">
    <location>
        <begin position="51"/>
        <end position="215"/>
    </location>
</feature>
<comment type="caution">
    <text evidence="12">The sequence shown here is derived from an EMBL/GenBank/DDBJ whole genome shotgun (WGS) entry which is preliminary data.</text>
</comment>
<dbReference type="SUPFAM" id="SSF56219">
    <property type="entry name" value="DNase I-like"/>
    <property type="match status" value="1"/>
</dbReference>
<reference evidence="12" key="1">
    <citation type="submission" date="2022-01" db="EMBL/GenBank/DDBJ databases">
        <title>Comparative genomics reveals a dynamic genome evolution in the ectomycorrhizal milk-cap (Lactarius) mushrooms.</title>
        <authorList>
            <consortium name="DOE Joint Genome Institute"/>
            <person name="Lebreton A."/>
            <person name="Tang N."/>
            <person name="Kuo A."/>
            <person name="LaButti K."/>
            <person name="Drula E."/>
            <person name="Barry K."/>
            <person name="Clum A."/>
            <person name="Lipzen A."/>
            <person name="Mousain D."/>
            <person name="Ng V."/>
            <person name="Wang R."/>
            <person name="Wang X."/>
            <person name="Dai Y."/>
            <person name="Henrissat B."/>
            <person name="Grigoriev I.V."/>
            <person name="Guerin-Laguette A."/>
            <person name="Yu F."/>
            <person name="Martin F.M."/>
        </authorList>
    </citation>
    <scope>NUCLEOTIDE SEQUENCE</scope>
    <source>
        <strain evidence="12">QP</strain>
    </source>
</reference>
<dbReference type="AlphaFoldDB" id="A0AAD4Q9R6"/>
<evidence type="ECO:0000256" key="5">
    <source>
        <dbReference type="ARBA" id="ARBA00022723"/>
    </source>
</evidence>
<keyword evidence="8" id="KW-0460">Magnesium</keyword>
<keyword evidence="13" id="KW-1185">Reference proteome</keyword>
<evidence type="ECO:0000313" key="12">
    <source>
        <dbReference type="EMBL" id="KAH8989235.1"/>
    </source>
</evidence>
<evidence type="ECO:0000313" key="13">
    <source>
        <dbReference type="Proteomes" id="UP001201163"/>
    </source>
</evidence>
<keyword evidence="5" id="KW-0479">Metal-binding</keyword>
<dbReference type="GO" id="GO:0004519">
    <property type="term" value="F:endonuclease activity"/>
    <property type="evidence" value="ECO:0007669"/>
    <property type="project" value="UniProtKB-KW"/>
</dbReference>
<dbReference type="EMBL" id="JAKELL010000038">
    <property type="protein sequence ID" value="KAH8989235.1"/>
    <property type="molecule type" value="Genomic_DNA"/>
</dbReference>
<evidence type="ECO:0000256" key="9">
    <source>
        <dbReference type="ARBA" id="ARBA00023204"/>
    </source>
</evidence>
<gene>
    <name evidence="12" type="ORF">EDB92DRAFT_1935529</name>
</gene>
<comment type="subcellular location">
    <subcellularLocation>
        <location evidence="3">Nucleus</location>
        <location evidence="3">PML body</location>
    </subcellularLocation>
</comment>
<dbReference type="GO" id="GO:0046872">
    <property type="term" value="F:metal ion binding"/>
    <property type="evidence" value="ECO:0007669"/>
    <property type="project" value="UniProtKB-KW"/>
</dbReference>
<evidence type="ECO:0000256" key="1">
    <source>
        <dbReference type="ARBA" id="ARBA00001936"/>
    </source>
</evidence>
<comment type="cofactor">
    <cofactor evidence="1">
        <name>Mn(2+)</name>
        <dbReference type="ChEBI" id="CHEBI:29035"/>
    </cofactor>
</comment>
<keyword evidence="9" id="KW-0234">DNA repair</keyword>
<evidence type="ECO:0000256" key="2">
    <source>
        <dbReference type="ARBA" id="ARBA00001946"/>
    </source>
</evidence>
<dbReference type="InterPro" id="IPR036691">
    <property type="entry name" value="Endo/exonu/phosph_ase_sf"/>
</dbReference>
<evidence type="ECO:0000256" key="3">
    <source>
        <dbReference type="ARBA" id="ARBA00004322"/>
    </source>
</evidence>
<dbReference type="Proteomes" id="UP001201163">
    <property type="component" value="Unassembled WGS sequence"/>
</dbReference>
<keyword evidence="12" id="KW-0255">Endonuclease</keyword>
<dbReference type="InterPro" id="IPR051547">
    <property type="entry name" value="TDP2-like"/>
</dbReference>
<name>A0AAD4Q9R6_9AGAM</name>
<keyword evidence="10" id="KW-0539">Nucleus</keyword>
<dbReference type="PANTHER" id="PTHR15822">
    <property type="entry name" value="TRAF AND TNF RECEPTOR-ASSOCIATED PROTEIN"/>
    <property type="match status" value="1"/>
</dbReference>
<dbReference type="GO" id="GO:0006302">
    <property type="term" value="P:double-strand break repair"/>
    <property type="evidence" value="ECO:0007669"/>
    <property type="project" value="TreeGrafter"/>
</dbReference>
<dbReference type="GO" id="GO:0070260">
    <property type="term" value="F:5'-tyrosyl-DNA phosphodiesterase activity"/>
    <property type="evidence" value="ECO:0007669"/>
    <property type="project" value="TreeGrafter"/>
</dbReference>